<comment type="caution">
    <text evidence="1">The sequence shown here is derived from an EMBL/GenBank/DDBJ whole genome shotgun (WGS) entry which is preliminary data.</text>
</comment>
<protein>
    <submittedName>
        <fullName evidence="1">12941_t:CDS:1</fullName>
    </submittedName>
</protein>
<proteinExistence type="predicted"/>
<evidence type="ECO:0000313" key="1">
    <source>
        <dbReference type="EMBL" id="CAG8739978.1"/>
    </source>
</evidence>
<name>A0ACA9Q9N2_9GLOM</name>
<dbReference type="Proteomes" id="UP000789525">
    <property type="component" value="Unassembled WGS sequence"/>
</dbReference>
<sequence length="204" mass="23502">FVRRYCDSSDLEECKVFWIYYTLHHGMMPESIKRNELFKRQCKGTESEISNTHMRNKYFENLVKILPDSEQKEVFMEIDEVLNKDTVVVEEMIGVSEVTDMDDEILNRPRDNAKDKTPIAHSVLFGHSPFSASSTSKSPEKPKNIELPALPNHSPFSSPQNERTPKIVETPKSKRRAGRPRSETPKSATHTNIDLATPDRRITR</sequence>
<reference evidence="1" key="1">
    <citation type="submission" date="2021-06" db="EMBL/GenBank/DDBJ databases">
        <authorList>
            <person name="Kallberg Y."/>
            <person name="Tangrot J."/>
            <person name="Rosling A."/>
        </authorList>
    </citation>
    <scope>NUCLEOTIDE SEQUENCE</scope>
    <source>
        <strain evidence="1">CL356</strain>
    </source>
</reference>
<gene>
    <name evidence="1" type="ORF">ACOLOM_LOCUS12125</name>
</gene>
<evidence type="ECO:0000313" key="2">
    <source>
        <dbReference type="Proteomes" id="UP000789525"/>
    </source>
</evidence>
<feature type="non-terminal residue" evidence="1">
    <location>
        <position position="1"/>
    </location>
</feature>
<accession>A0ACA9Q9N2</accession>
<dbReference type="EMBL" id="CAJVPT010047362">
    <property type="protein sequence ID" value="CAG8739978.1"/>
    <property type="molecule type" value="Genomic_DNA"/>
</dbReference>
<keyword evidence="2" id="KW-1185">Reference proteome</keyword>
<organism evidence="1 2">
    <name type="scientific">Acaulospora colombiana</name>
    <dbReference type="NCBI Taxonomy" id="27376"/>
    <lineage>
        <taxon>Eukaryota</taxon>
        <taxon>Fungi</taxon>
        <taxon>Fungi incertae sedis</taxon>
        <taxon>Mucoromycota</taxon>
        <taxon>Glomeromycotina</taxon>
        <taxon>Glomeromycetes</taxon>
        <taxon>Diversisporales</taxon>
        <taxon>Acaulosporaceae</taxon>
        <taxon>Acaulospora</taxon>
    </lineage>
</organism>
<feature type="non-terminal residue" evidence="1">
    <location>
        <position position="204"/>
    </location>
</feature>